<gene>
    <name evidence="1" type="ORF">UFOVP694_85</name>
</gene>
<proteinExistence type="predicted"/>
<protein>
    <submittedName>
        <fullName evidence="1">Uncharacterized protein</fullName>
    </submittedName>
</protein>
<dbReference type="EMBL" id="LR796651">
    <property type="protein sequence ID" value="CAB4158017.1"/>
    <property type="molecule type" value="Genomic_DNA"/>
</dbReference>
<reference evidence="1" key="1">
    <citation type="submission" date="2020-04" db="EMBL/GenBank/DDBJ databases">
        <authorList>
            <person name="Chiriac C."/>
            <person name="Salcher M."/>
            <person name="Ghai R."/>
            <person name="Kavagutti S V."/>
        </authorList>
    </citation>
    <scope>NUCLEOTIDE SEQUENCE</scope>
</reference>
<name>A0A6J5NGU1_9CAUD</name>
<sequence>MDKEYLYSVTIAYDSDLKPRWTGRYSDALTAVEVYQRFVDVGFANEYVTVNLSEPSGKMHTKIIDRMGKVTTR</sequence>
<accession>A0A6J5NGU1</accession>
<evidence type="ECO:0000313" key="1">
    <source>
        <dbReference type="EMBL" id="CAB4158017.1"/>
    </source>
</evidence>
<organism evidence="1">
    <name type="scientific">uncultured Caudovirales phage</name>
    <dbReference type="NCBI Taxonomy" id="2100421"/>
    <lineage>
        <taxon>Viruses</taxon>
        <taxon>Duplodnaviria</taxon>
        <taxon>Heunggongvirae</taxon>
        <taxon>Uroviricota</taxon>
        <taxon>Caudoviricetes</taxon>
        <taxon>Peduoviridae</taxon>
        <taxon>Maltschvirus</taxon>
        <taxon>Maltschvirus maltsch</taxon>
    </lineage>
</organism>